<dbReference type="EMBL" id="JAQLWV010000030">
    <property type="protein sequence ID" value="MDB7934797.1"/>
    <property type="molecule type" value="Genomic_DNA"/>
</dbReference>
<proteinExistence type="predicted"/>
<reference evidence="1" key="1">
    <citation type="submission" date="2023-01" db="EMBL/GenBank/DDBJ databases">
        <title>Human gut microbiome strain richness.</title>
        <authorList>
            <person name="Chen-Liaw A."/>
        </authorList>
    </citation>
    <scope>NUCLEOTIDE SEQUENCE</scope>
    <source>
        <strain evidence="1">1001287st1_F4_1001285I_161205</strain>
    </source>
</reference>
<dbReference type="AlphaFoldDB" id="A0AAW6CM76"/>
<evidence type="ECO:0000313" key="2">
    <source>
        <dbReference type="Proteomes" id="UP001211173"/>
    </source>
</evidence>
<comment type="caution">
    <text evidence="1">The sequence shown here is derived from an EMBL/GenBank/DDBJ whole genome shotgun (WGS) entry which is preliminary data.</text>
</comment>
<accession>A0AAW6CM76</accession>
<organism evidence="1 2">
    <name type="scientific">Flavonifractor plautii</name>
    <name type="common">Fusobacterium plautii</name>
    <dbReference type="NCBI Taxonomy" id="292800"/>
    <lineage>
        <taxon>Bacteria</taxon>
        <taxon>Bacillati</taxon>
        <taxon>Bacillota</taxon>
        <taxon>Clostridia</taxon>
        <taxon>Eubacteriales</taxon>
        <taxon>Oscillospiraceae</taxon>
        <taxon>Flavonifractor</taxon>
    </lineage>
</organism>
<dbReference type="RefSeq" id="WP_243264458.1">
    <property type="nucleotide sequence ID" value="NZ_JADMVZ010000029.1"/>
</dbReference>
<sequence>MVFAVNPMPAGEQHVRPLAGSFRDFLRLLLACGSTTTLEQAGDWTREQFDTYLRAPENAVTPDAQAVLERIASAFRLTPMEDPFSYIKGVQASFDGGKLHYTDEYYDTLGLARPDRREPASQGFEFEAVVFALEKE</sequence>
<dbReference type="Proteomes" id="UP001211173">
    <property type="component" value="Unassembled WGS sequence"/>
</dbReference>
<protein>
    <submittedName>
        <fullName evidence="1">Uncharacterized protein</fullName>
    </submittedName>
</protein>
<name>A0AAW6CM76_FLAPL</name>
<gene>
    <name evidence="1" type="ORF">PNE06_17070</name>
</gene>
<evidence type="ECO:0000313" key="1">
    <source>
        <dbReference type="EMBL" id="MDB7934797.1"/>
    </source>
</evidence>